<dbReference type="Gene3D" id="3.30.310.200">
    <property type="match status" value="1"/>
</dbReference>
<gene>
    <name evidence="13" type="ORF">M6B22_14845</name>
</gene>
<dbReference type="PROSITE" id="PS51424">
    <property type="entry name" value="ROC"/>
    <property type="match status" value="1"/>
</dbReference>
<evidence type="ECO:0000256" key="3">
    <source>
        <dbReference type="ARBA" id="ARBA00022614"/>
    </source>
</evidence>
<keyword evidence="3" id="KW-0433">Leucine-rich repeat</keyword>
<keyword evidence="14" id="KW-1185">Reference proteome</keyword>
<keyword evidence="13" id="KW-0396">Initiation factor</keyword>
<keyword evidence="5" id="KW-0677">Repeat</keyword>
<dbReference type="EC" id="2.7.11.1" evidence="1"/>
<dbReference type="RefSeq" id="WP_269442333.1">
    <property type="nucleotide sequence ID" value="NZ_CP097463.1"/>
</dbReference>
<dbReference type="Pfam" id="PF08477">
    <property type="entry name" value="Roc"/>
    <property type="match status" value="1"/>
</dbReference>
<dbReference type="PANTHER" id="PTHR47679">
    <property type="entry name" value="PROTEIN TORNADO 1"/>
    <property type="match status" value="1"/>
</dbReference>
<evidence type="ECO:0000256" key="2">
    <source>
        <dbReference type="ARBA" id="ARBA00022527"/>
    </source>
</evidence>
<evidence type="ECO:0000256" key="10">
    <source>
        <dbReference type="ARBA" id="ARBA00047899"/>
    </source>
</evidence>
<dbReference type="InterPro" id="IPR020859">
    <property type="entry name" value="ROC"/>
</dbReference>
<feature type="domain" description="Roc" evidence="12">
    <location>
        <begin position="224"/>
        <end position="395"/>
    </location>
</feature>
<dbReference type="Gene3D" id="1.10.10.2480">
    <property type="match status" value="1"/>
</dbReference>
<keyword evidence="6" id="KW-0547">Nucleotide-binding</keyword>
<dbReference type="Pfam" id="PF13855">
    <property type="entry name" value="LRR_8"/>
    <property type="match status" value="1"/>
</dbReference>
<evidence type="ECO:0000256" key="9">
    <source>
        <dbReference type="ARBA" id="ARBA00023134"/>
    </source>
</evidence>
<dbReference type="InterPro" id="IPR003591">
    <property type="entry name" value="Leu-rich_rpt_typical-subtyp"/>
</dbReference>
<dbReference type="InterPro" id="IPR001611">
    <property type="entry name" value="Leu-rich_rpt"/>
</dbReference>
<dbReference type="Proteomes" id="UP001164693">
    <property type="component" value="Chromosome"/>
</dbReference>
<dbReference type="EMBL" id="CP097463">
    <property type="protein sequence ID" value="WAX55810.1"/>
    <property type="molecule type" value="Genomic_DNA"/>
</dbReference>
<dbReference type="Gene3D" id="1.10.10.10">
    <property type="entry name" value="Winged helix-like DNA-binding domain superfamily/Winged helix DNA-binding domain"/>
    <property type="match status" value="1"/>
</dbReference>
<accession>A0ABY7JTB5</accession>
<keyword evidence="4" id="KW-0808">Transferase</keyword>
<keyword evidence="7" id="KW-0418">Kinase</keyword>
<protein>
    <recommendedName>
        <fullName evidence="1">non-specific serine/threonine protein kinase</fullName>
        <ecNumber evidence="1">2.7.11.1</ecNumber>
    </recommendedName>
</protein>
<dbReference type="SUPFAM" id="SSF52058">
    <property type="entry name" value="L domain-like"/>
    <property type="match status" value="1"/>
</dbReference>
<dbReference type="PANTHER" id="PTHR47679:SF2">
    <property type="entry name" value="C-TERMINAL OF ROC (COR) DOMAIN-CONTAINING PROTEIN"/>
    <property type="match status" value="1"/>
</dbReference>
<name>A0ABY7JTB5_9ACTN</name>
<dbReference type="InterPro" id="IPR032675">
    <property type="entry name" value="LRR_dom_sf"/>
</dbReference>
<evidence type="ECO:0000256" key="5">
    <source>
        <dbReference type="ARBA" id="ARBA00022737"/>
    </source>
</evidence>
<evidence type="ECO:0000313" key="13">
    <source>
        <dbReference type="EMBL" id="WAX55810.1"/>
    </source>
</evidence>
<sequence length="943" mass="104911">MNEEVRVFALAKHFGIDSRRMMAILAALGEPPKSASSIIGVDTVRLLYQALAEAEGVNGGTGYLKLPAHRLGRGNGIWVIGRGLTQLPVDMPDRGQVVTIELHSGSMSAIGPNVSVFRSLKVLNLANAGLRRVNAAVSRLPQLEQLILSSNELTELPPELGETPKLTYLDVQDNRLVALPKELAPLLRRGLQLKASGNRFPEPLLSLLERGESSIAAYLESLSGSTRLFEARVMLVGEGNVGKSSLLAAMQGQPFVADRPTTHGIEIGQLELEHAHEKAALPVRVWDFGGQEVYRITHQFFYSPGTLFLLVWRPREGRQQSDIVGWLRRLRLRVGANARILIVATYGDERRVELDLPALKREFGGMIVDHVTVDNSSGANIDRLKELVRAHLSSLPHVGQSISLRWSDVRERLVEAGCSRPYMPVREYFDMCNRSGVPEAEQAALLDLCHDLGQVIYFSEDEGLRDLVILQPEWLSKAIGIVLEDHVTRSANGVLLHSHLREIWRAANYADENHPYFLRLMEKFDVCYRMRDDETRSLVAQLVPFERPQINFGAPRPRPGPRPPTLRRLRLNCALSDGAPGLIAWLTVRNHEYSVGKHWRNGVFLVHPKLAYDSSALIELSEDERLLRLEVSAPSPDFFFNVLRDSIETLLRRRWPGLRYRLLVPCPGRSQGTPCAGVFPLDGLLRRREAGGQLQNCLDCDGEFSVDELLTGFAPPTGTFQEELTNLSNRVRDVQSGVLHLETVAAASEASLRRIARAVAMEVTDCPRLFTVTKEAGRIRGLSSDRVRLRLWCENPGSYHPVRAQPYLITEAKAWIRSTWPYVKLVMKALQLAIPLAGAVAGIDLGKDTYELAQHELDLAAGTLDLLQQLGMGDEDEYSGLTGRGSTMSGLEGEALRAFRTFLFDVDPARAFGGLRRVQASTGDFLWVCAEHYRTYDPGLPTL</sequence>
<organism evidence="13 14">
    <name type="scientific">Jatrophihabitans cynanchi</name>
    <dbReference type="NCBI Taxonomy" id="2944128"/>
    <lineage>
        <taxon>Bacteria</taxon>
        <taxon>Bacillati</taxon>
        <taxon>Actinomycetota</taxon>
        <taxon>Actinomycetes</taxon>
        <taxon>Jatrophihabitantales</taxon>
        <taxon>Jatrophihabitantaceae</taxon>
        <taxon>Jatrophihabitans</taxon>
    </lineage>
</organism>
<evidence type="ECO:0000256" key="1">
    <source>
        <dbReference type="ARBA" id="ARBA00012513"/>
    </source>
</evidence>
<evidence type="ECO:0000256" key="8">
    <source>
        <dbReference type="ARBA" id="ARBA00022840"/>
    </source>
</evidence>
<evidence type="ECO:0000313" key="14">
    <source>
        <dbReference type="Proteomes" id="UP001164693"/>
    </source>
</evidence>
<dbReference type="PROSITE" id="PS51450">
    <property type="entry name" value="LRR"/>
    <property type="match status" value="1"/>
</dbReference>
<dbReference type="InterPro" id="IPR057263">
    <property type="entry name" value="COR-B"/>
</dbReference>
<keyword evidence="2" id="KW-0723">Serine/threonine-protein kinase</keyword>
<comment type="catalytic activity">
    <reaction evidence="10">
        <text>L-threonyl-[protein] + ATP = O-phospho-L-threonyl-[protein] + ADP + H(+)</text>
        <dbReference type="Rhea" id="RHEA:46608"/>
        <dbReference type="Rhea" id="RHEA-COMP:11060"/>
        <dbReference type="Rhea" id="RHEA-COMP:11605"/>
        <dbReference type="ChEBI" id="CHEBI:15378"/>
        <dbReference type="ChEBI" id="CHEBI:30013"/>
        <dbReference type="ChEBI" id="CHEBI:30616"/>
        <dbReference type="ChEBI" id="CHEBI:61977"/>
        <dbReference type="ChEBI" id="CHEBI:456216"/>
        <dbReference type="EC" id="2.7.11.1"/>
    </reaction>
</comment>
<dbReference type="SMART" id="SM00369">
    <property type="entry name" value="LRR_TYP"/>
    <property type="match status" value="2"/>
</dbReference>
<evidence type="ECO:0000256" key="6">
    <source>
        <dbReference type="ARBA" id="ARBA00022741"/>
    </source>
</evidence>
<dbReference type="InterPro" id="IPR027417">
    <property type="entry name" value="P-loop_NTPase"/>
</dbReference>
<dbReference type="Gene3D" id="3.80.10.10">
    <property type="entry name" value="Ribonuclease Inhibitor"/>
    <property type="match status" value="1"/>
</dbReference>
<reference evidence="13" key="1">
    <citation type="submission" date="2022-05" db="EMBL/GenBank/DDBJ databases">
        <title>Jatrophihabitans sp. SB3-54 whole genome sequence.</title>
        <authorList>
            <person name="Suh M.K."/>
            <person name="Eom M.K."/>
            <person name="Kim J.S."/>
            <person name="Kim H.S."/>
            <person name="Do H.E."/>
            <person name="Shin Y.K."/>
            <person name="Lee J.-S."/>
        </authorList>
    </citation>
    <scope>NUCLEOTIDE SEQUENCE</scope>
    <source>
        <strain evidence="13">SB3-54</strain>
    </source>
</reference>
<evidence type="ECO:0000256" key="11">
    <source>
        <dbReference type="ARBA" id="ARBA00048679"/>
    </source>
</evidence>
<proteinExistence type="predicted"/>
<dbReference type="GO" id="GO:0003743">
    <property type="term" value="F:translation initiation factor activity"/>
    <property type="evidence" value="ECO:0007669"/>
    <property type="project" value="UniProtKB-KW"/>
</dbReference>
<keyword evidence="13" id="KW-0648">Protein biosynthesis</keyword>
<keyword evidence="8" id="KW-0067">ATP-binding</keyword>
<keyword evidence="9" id="KW-0342">GTP-binding</keyword>
<evidence type="ECO:0000256" key="4">
    <source>
        <dbReference type="ARBA" id="ARBA00022679"/>
    </source>
</evidence>
<dbReference type="Pfam" id="PF16095">
    <property type="entry name" value="COR-A"/>
    <property type="match status" value="1"/>
</dbReference>
<dbReference type="Gene3D" id="1.10.10.2200">
    <property type="match status" value="1"/>
</dbReference>
<evidence type="ECO:0000256" key="7">
    <source>
        <dbReference type="ARBA" id="ARBA00022777"/>
    </source>
</evidence>
<comment type="catalytic activity">
    <reaction evidence="11">
        <text>L-seryl-[protein] + ATP = O-phospho-L-seryl-[protein] + ADP + H(+)</text>
        <dbReference type="Rhea" id="RHEA:17989"/>
        <dbReference type="Rhea" id="RHEA-COMP:9863"/>
        <dbReference type="Rhea" id="RHEA-COMP:11604"/>
        <dbReference type="ChEBI" id="CHEBI:15378"/>
        <dbReference type="ChEBI" id="CHEBI:29999"/>
        <dbReference type="ChEBI" id="CHEBI:30616"/>
        <dbReference type="ChEBI" id="CHEBI:83421"/>
        <dbReference type="ChEBI" id="CHEBI:456216"/>
        <dbReference type="EC" id="2.7.11.1"/>
    </reaction>
</comment>
<dbReference type="InterPro" id="IPR032171">
    <property type="entry name" value="COR-A"/>
</dbReference>
<dbReference type="Pfam" id="PF25497">
    <property type="entry name" value="COR-B"/>
    <property type="match status" value="1"/>
</dbReference>
<evidence type="ECO:0000259" key="12">
    <source>
        <dbReference type="PROSITE" id="PS51424"/>
    </source>
</evidence>
<dbReference type="SUPFAM" id="SSF52540">
    <property type="entry name" value="P-loop containing nucleoside triphosphate hydrolases"/>
    <property type="match status" value="1"/>
</dbReference>
<dbReference type="InterPro" id="IPR036388">
    <property type="entry name" value="WH-like_DNA-bd_sf"/>
</dbReference>
<dbReference type="Gene3D" id="3.40.50.300">
    <property type="entry name" value="P-loop containing nucleotide triphosphate hydrolases"/>
    <property type="match status" value="1"/>
</dbReference>